<dbReference type="AlphaFoldDB" id="A0A4R6QJ18"/>
<proteinExistence type="predicted"/>
<accession>A0A4R6QJ18</accession>
<dbReference type="PROSITE" id="PS50893">
    <property type="entry name" value="ABC_TRANSPORTER_2"/>
    <property type="match status" value="1"/>
</dbReference>
<dbReference type="SUPFAM" id="SSF50331">
    <property type="entry name" value="MOP-like"/>
    <property type="match status" value="1"/>
</dbReference>
<comment type="caution">
    <text evidence="6">The sequence shown here is derived from an EMBL/GenBank/DDBJ whole genome shotgun (WGS) entry which is preliminary data.</text>
</comment>
<dbReference type="InterPro" id="IPR003439">
    <property type="entry name" value="ABC_transporter-like_ATP-bd"/>
</dbReference>
<dbReference type="NCBIfam" id="NF008653">
    <property type="entry name" value="PRK11650.1"/>
    <property type="match status" value="1"/>
</dbReference>
<dbReference type="PANTHER" id="PTHR43875">
    <property type="entry name" value="MALTODEXTRIN IMPORT ATP-BINDING PROTEIN MSMX"/>
    <property type="match status" value="1"/>
</dbReference>
<dbReference type="GO" id="GO:0015423">
    <property type="term" value="F:ABC-type maltose transporter activity"/>
    <property type="evidence" value="ECO:0007669"/>
    <property type="project" value="TreeGrafter"/>
</dbReference>
<gene>
    <name evidence="6" type="ORF">DES47_106128</name>
</gene>
<dbReference type="EMBL" id="SNXS01000006">
    <property type="protein sequence ID" value="TDP62833.1"/>
    <property type="molecule type" value="Genomic_DNA"/>
</dbReference>
<dbReference type="Proteomes" id="UP000295361">
    <property type="component" value="Unassembled WGS sequence"/>
</dbReference>
<keyword evidence="7" id="KW-1185">Reference proteome</keyword>
<dbReference type="InterPro" id="IPR047641">
    <property type="entry name" value="ABC_transpr_MalK/UgpC-like"/>
</dbReference>
<dbReference type="PANTHER" id="PTHR43875:SF3">
    <property type="entry name" value="MALTOSE_MALTODEXTRIN IMPORT ATP-BINDING PROTEIN MALK"/>
    <property type="match status" value="1"/>
</dbReference>
<reference evidence="6 7" key="1">
    <citation type="submission" date="2019-03" db="EMBL/GenBank/DDBJ databases">
        <title>Genomic Encyclopedia of Type Strains, Phase IV (KMG-IV): sequencing the most valuable type-strain genomes for metagenomic binning, comparative biology and taxonomic classification.</title>
        <authorList>
            <person name="Goeker M."/>
        </authorList>
    </citation>
    <scope>NUCLEOTIDE SEQUENCE [LARGE SCALE GENOMIC DNA]</scope>
    <source>
        <strain evidence="6 7">DSM 16998</strain>
    </source>
</reference>
<dbReference type="Gene3D" id="3.40.50.300">
    <property type="entry name" value="P-loop containing nucleotide triphosphate hydrolases"/>
    <property type="match status" value="1"/>
</dbReference>
<keyword evidence="2" id="KW-1003">Cell membrane</keyword>
<dbReference type="Pfam" id="PF00005">
    <property type="entry name" value="ABC_tran"/>
    <property type="match status" value="1"/>
</dbReference>
<feature type="domain" description="ABC transporter" evidence="5">
    <location>
        <begin position="4"/>
        <end position="234"/>
    </location>
</feature>
<evidence type="ECO:0000256" key="2">
    <source>
        <dbReference type="ARBA" id="ARBA00022475"/>
    </source>
</evidence>
<dbReference type="OrthoDB" id="5298774at2"/>
<dbReference type="InterPro" id="IPR013611">
    <property type="entry name" value="Transp-assoc_OB_typ2"/>
</dbReference>
<dbReference type="CDD" id="cd03301">
    <property type="entry name" value="ABC_MalK_N"/>
    <property type="match status" value="1"/>
</dbReference>
<dbReference type="GO" id="GO:0005524">
    <property type="term" value="F:ATP binding"/>
    <property type="evidence" value="ECO:0007669"/>
    <property type="project" value="UniProtKB-KW"/>
</dbReference>
<keyword evidence="1" id="KW-0813">Transport</keyword>
<evidence type="ECO:0000259" key="5">
    <source>
        <dbReference type="PROSITE" id="PS50893"/>
    </source>
</evidence>
<organism evidence="6 7">
    <name type="scientific">Roseateles toxinivorans</name>
    <dbReference type="NCBI Taxonomy" id="270368"/>
    <lineage>
        <taxon>Bacteria</taxon>
        <taxon>Pseudomonadati</taxon>
        <taxon>Pseudomonadota</taxon>
        <taxon>Betaproteobacteria</taxon>
        <taxon>Burkholderiales</taxon>
        <taxon>Sphaerotilaceae</taxon>
        <taxon>Roseateles</taxon>
    </lineage>
</organism>
<protein>
    <submittedName>
        <fullName evidence="6">Carbohydrate ABC transporter ATP-binding protein (CUT1 family)</fullName>
    </submittedName>
</protein>
<evidence type="ECO:0000256" key="1">
    <source>
        <dbReference type="ARBA" id="ARBA00022448"/>
    </source>
</evidence>
<dbReference type="SMART" id="SM00382">
    <property type="entry name" value="AAA"/>
    <property type="match status" value="1"/>
</dbReference>
<dbReference type="InterPro" id="IPR003593">
    <property type="entry name" value="AAA+_ATPase"/>
</dbReference>
<name>A0A4R6QJ18_9BURK</name>
<dbReference type="Pfam" id="PF08402">
    <property type="entry name" value="TOBE_2"/>
    <property type="match status" value="1"/>
</dbReference>
<dbReference type="InterPro" id="IPR008995">
    <property type="entry name" value="Mo/tungstate-bd_C_term_dom"/>
</dbReference>
<dbReference type="InterPro" id="IPR015855">
    <property type="entry name" value="ABC_transpr_MalK-like"/>
</dbReference>
<dbReference type="GO" id="GO:0055052">
    <property type="term" value="C:ATP-binding cassette (ABC) transporter complex, substrate-binding subunit-containing"/>
    <property type="evidence" value="ECO:0007669"/>
    <property type="project" value="TreeGrafter"/>
</dbReference>
<dbReference type="FunFam" id="3.40.50.300:FF:000042">
    <property type="entry name" value="Maltose/maltodextrin ABC transporter, ATP-binding protein"/>
    <property type="match status" value="1"/>
</dbReference>
<keyword evidence="3" id="KW-0547">Nucleotide-binding</keyword>
<evidence type="ECO:0000313" key="7">
    <source>
        <dbReference type="Proteomes" id="UP000295361"/>
    </source>
</evidence>
<dbReference type="InterPro" id="IPR027417">
    <property type="entry name" value="P-loop_NTPase"/>
</dbReference>
<dbReference type="SUPFAM" id="SSF52540">
    <property type="entry name" value="P-loop containing nucleoside triphosphate hydrolases"/>
    <property type="match status" value="1"/>
</dbReference>
<dbReference type="GO" id="GO:0016887">
    <property type="term" value="F:ATP hydrolysis activity"/>
    <property type="evidence" value="ECO:0007669"/>
    <property type="project" value="InterPro"/>
</dbReference>
<dbReference type="InParanoid" id="A0A4R6QJ18"/>
<dbReference type="InterPro" id="IPR017871">
    <property type="entry name" value="ABC_transporter-like_CS"/>
</dbReference>
<evidence type="ECO:0000313" key="6">
    <source>
        <dbReference type="EMBL" id="TDP62833.1"/>
    </source>
</evidence>
<keyword evidence="4 6" id="KW-0067">ATP-binding</keyword>
<dbReference type="GO" id="GO:1990060">
    <property type="term" value="C:maltose transport complex"/>
    <property type="evidence" value="ECO:0007669"/>
    <property type="project" value="TreeGrafter"/>
</dbReference>
<dbReference type="RefSeq" id="WP_133702850.1">
    <property type="nucleotide sequence ID" value="NZ_SNXS01000006.1"/>
</dbReference>
<dbReference type="InterPro" id="IPR012340">
    <property type="entry name" value="NA-bd_OB-fold"/>
</dbReference>
<dbReference type="Gene3D" id="2.40.50.140">
    <property type="entry name" value="Nucleic acid-binding proteins"/>
    <property type="match status" value="1"/>
</dbReference>
<dbReference type="Gene3D" id="2.40.50.100">
    <property type="match status" value="1"/>
</dbReference>
<evidence type="ECO:0000256" key="4">
    <source>
        <dbReference type="ARBA" id="ARBA00022840"/>
    </source>
</evidence>
<sequence length="350" mass="37703">MGQVSLCGLRKSYDKAEVIKGVDLEVRDGEFMVFVGPSGCGKSTTLRMIAGLEDITSGEILIDGVRANDQHPAQRGAAMVFQSYALYPHMTVAENMGFALKMAGQSRAQRDEQVGRAAEILRITDLLGRYPKELSGGQRQRVAIGRAIVRKPKVFLFDEPLSNLDAALRVNMRIELTKLHEQLGTTMIYVTHDQVEAMTMGDRIAVFNQGRIEQLGAPMALYNRPANEFVAAFIGAPRINFIDKPAVNASAEHQALWQLLSQAPGERAQRIGLRAEHLHLAPSGQGIAATVELAEHLGDTSIIYLRLAGVAELLTAKVGNGGSLHVGNAVGLAPDPAWALGFDASGCLIG</sequence>
<dbReference type="PROSITE" id="PS00211">
    <property type="entry name" value="ABC_TRANSPORTER_1"/>
    <property type="match status" value="1"/>
</dbReference>
<keyword evidence="2" id="KW-0472">Membrane</keyword>
<evidence type="ECO:0000256" key="3">
    <source>
        <dbReference type="ARBA" id="ARBA00022741"/>
    </source>
</evidence>